<dbReference type="InterPro" id="IPR023562">
    <property type="entry name" value="ClpP/TepA"/>
</dbReference>
<dbReference type="GO" id="GO:0006515">
    <property type="term" value="P:protein quality control for misfolded or incompletely synthesized proteins"/>
    <property type="evidence" value="ECO:0007669"/>
    <property type="project" value="TreeGrafter"/>
</dbReference>
<dbReference type="Gene3D" id="3.90.226.10">
    <property type="entry name" value="2-enoyl-CoA Hydratase, Chain A, domain 1"/>
    <property type="match status" value="1"/>
</dbReference>
<dbReference type="Proteomes" id="UP000436088">
    <property type="component" value="Unassembled WGS sequence"/>
</dbReference>
<dbReference type="GO" id="GO:0004252">
    <property type="term" value="F:serine-type endopeptidase activity"/>
    <property type="evidence" value="ECO:0007669"/>
    <property type="project" value="TreeGrafter"/>
</dbReference>
<name>A0A6A2YXC5_HIBSY</name>
<gene>
    <name evidence="1" type="ORF">F3Y22_tig00111151pilonHSYRG00039</name>
</gene>
<dbReference type="PANTHER" id="PTHR10381:SF6">
    <property type="entry name" value="ATP-DEPENDENT CLP PROTEASE PROTEOLYTIC SUBUNIT-RELATED PROTEIN 3, CHLOROPLASTIC"/>
    <property type="match status" value="1"/>
</dbReference>
<keyword evidence="2" id="KW-1185">Reference proteome</keyword>
<reference evidence="1" key="1">
    <citation type="submission" date="2019-09" db="EMBL/GenBank/DDBJ databases">
        <title>Draft genome information of white flower Hibiscus syriacus.</title>
        <authorList>
            <person name="Kim Y.-M."/>
        </authorList>
    </citation>
    <scope>NUCLEOTIDE SEQUENCE [LARGE SCALE GENOMIC DNA]</scope>
    <source>
        <strain evidence="1">YM2019G1</strain>
    </source>
</reference>
<sequence length="230" mass="25024">MAYTIRPPVSSQSVRGPKTVRLSCCCRAFSARNAAEIQIPPINPKDPFLSKFASVAASSPETILNRAVNPNTPPYLDYLVPAVPDLVVAELMYLQWMDPQTTDVYTVAVGAAIGQACPAGTKGHRFMMPHAKAMIQQHCAPSSGLMSASDVLIRNNKQGHTGNSAETVANVMKRPFYMDANRAKEFGVIDEKLPLLKSGTRMLASKSWMDFSLFPESCSPTHLPDQGIDL</sequence>
<protein>
    <submittedName>
        <fullName evidence="1">T-box protein 41</fullName>
    </submittedName>
</protein>
<dbReference type="EMBL" id="VEPZ02001248">
    <property type="protein sequence ID" value="KAE8684098.1"/>
    <property type="molecule type" value="Genomic_DNA"/>
</dbReference>
<dbReference type="Pfam" id="PF00574">
    <property type="entry name" value="CLP_protease"/>
    <property type="match status" value="1"/>
</dbReference>
<dbReference type="AlphaFoldDB" id="A0A6A2YXC5"/>
<dbReference type="GO" id="GO:0051117">
    <property type="term" value="F:ATPase binding"/>
    <property type="evidence" value="ECO:0007669"/>
    <property type="project" value="TreeGrafter"/>
</dbReference>
<dbReference type="PANTHER" id="PTHR10381">
    <property type="entry name" value="ATP-DEPENDENT CLP PROTEASE PROTEOLYTIC SUBUNIT"/>
    <property type="match status" value="1"/>
</dbReference>
<accession>A0A6A2YXC5</accession>
<proteinExistence type="predicted"/>
<organism evidence="1 2">
    <name type="scientific">Hibiscus syriacus</name>
    <name type="common">Rose of Sharon</name>
    <dbReference type="NCBI Taxonomy" id="106335"/>
    <lineage>
        <taxon>Eukaryota</taxon>
        <taxon>Viridiplantae</taxon>
        <taxon>Streptophyta</taxon>
        <taxon>Embryophyta</taxon>
        <taxon>Tracheophyta</taxon>
        <taxon>Spermatophyta</taxon>
        <taxon>Magnoliopsida</taxon>
        <taxon>eudicotyledons</taxon>
        <taxon>Gunneridae</taxon>
        <taxon>Pentapetalae</taxon>
        <taxon>rosids</taxon>
        <taxon>malvids</taxon>
        <taxon>Malvales</taxon>
        <taxon>Malvaceae</taxon>
        <taxon>Malvoideae</taxon>
        <taxon>Hibiscus</taxon>
    </lineage>
</organism>
<evidence type="ECO:0000313" key="2">
    <source>
        <dbReference type="Proteomes" id="UP000436088"/>
    </source>
</evidence>
<comment type="caution">
    <text evidence="1">The sequence shown here is derived from an EMBL/GenBank/DDBJ whole genome shotgun (WGS) entry which is preliminary data.</text>
</comment>
<dbReference type="InterPro" id="IPR029045">
    <property type="entry name" value="ClpP/crotonase-like_dom_sf"/>
</dbReference>
<dbReference type="GO" id="GO:0009368">
    <property type="term" value="C:endopeptidase Clp complex"/>
    <property type="evidence" value="ECO:0007669"/>
    <property type="project" value="TreeGrafter"/>
</dbReference>
<evidence type="ECO:0000313" key="1">
    <source>
        <dbReference type="EMBL" id="KAE8684098.1"/>
    </source>
</evidence>
<dbReference type="GO" id="GO:0004176">
    <property type="term" value="F:ATP-dependent peptidase activity"/>
    <property type="evidence" value="ECO:0007669"/>
    <property type="project" value="TreeGrafter"/>
</dbReference>
<dbReference type="SUPFAM" id="SSF52096">
    <property type="entry name" value="ClpP/crotonase"/>
    <property type="match status" value="1"/>
</dbReference>